<sequence>MVFGAILREHRLRAELTQEQLAFEADIRRNYVSMLELGQHQPTLTMLFALAAALKCAPSDLLADVERKMQQMRSSKKAVRKRATPTRVTGAVGKVQASAGKCNDRKA</sequence>
<dbReference type="PANTHER" id="PTHR46797">
    <property type="entry name" value="HTH-TYPE TRANSCRIPTIONAL REGULATOR"/>
    <property type="match status" value="1"/>
</dbReference>
<dbReference type="InterPro" id="IPR001387">
    <property type="entry name" value="Cro/C1-type_HTH"/>
</dbReference>
<reference evidence="4 5" key="1">
    <citation type="journal article" date="2024" name="Chem. Sci.">
        <title>Discovery of megapolipeptins by genome mining of a Burkholderiales bacteria collection.</title>
        <authorList>
            <person name="Paulo B.S."/>
            <person name="Recchia M.J.J."/>
            <person name="Lee S."/>
            <person name="Fergusson C.H."/>
            <person name="Romanowski S.B."/>
            <person name="Hernandez A."/>
            <person name="Krull N."/>
            <person name="Liu D.Y."/>
            <person name="Cavanagh H."/>
            <person name="Bos A."/>
            <person name="Gray C.A."/>
            <person name="Murphy B.T."/>
            <person name="Linington R.G."/>
            <person name="Eustaquio A.S."/>
        </authorList>
    </citation>
    <scope>NUCLEOTIDE SEQUENCE [LARGE SCALE GENOMIC DNA]</scope>
    <source>
        <strain evidence="4 5">RL17-338-BIC-A</strain>
    </source>
</reference>
<organism evidence="4 5">
    <name type="scientific">Paraburkholderia metrosideri</name>
    <dbReference type="NCBI Taxonomy" id="580937"/>
    <lineage>
        <taxon>Bacteria</taxon>
        <taxon>Pseudomonadati</taxon>
        <taxon>Pseudomonadota</taxon>
        <taxon>Betaproteobacteria</taxon>
        <taxon>Burkholderiales</taxon>
        <taxon>Burkholderiaceae</taxon>
        <taxon>Paraburkholderia</taxon>
    </lineage>
</organism>
<feature type="domain" description="HTH cro/C1-type" evidence="3">
    <location>
        <begin position="7"/>
        <end position="61"/>
    </location>
</feature>
<evidence type="ECO:0000256" key="2">
    <source>
        <dbReference type="SAM" id="MobiDB-lite"/>
    </source>
</evidence>
<keyword evidence="5" id="KW-1185">Reference proteome</keyword>
<name>A0ABW9E217_9BURK</name>
<dbReference type="Gene3D" id="1.10.260.40">
    <property type="entry name" value="lambda repressor-like DNA-binding domains"/>
    <property type="match status" value="1"/>
</dbReference>
<dbReference type="SMART" id="SM00530">
    <property type="entry name" value="HTH_XRE"/>
    <property type="match status" value="1"/>
</dbReference>
<comment type="caution">
    <text evidence="4">The sequence shown here is derived from an EMBL/GenBank/DDBJ whole genome shotgun (WGS) entry which is preliminary data.</text>
</comment>
<dbReference type="PANTHER" id="PTHR46797:SF1">
    <property type="entry name" value="METHYLPHOSPHONATE SYNTHASE"/>
    <property type="match status" value="1"/>
</dbReference>
<dbReference type="PROSITE" id="PS50943">
    <property type="entry name" value="HTH_CROC1"/>
    <property type="match status" value="1"/>
</dbReference>
<evidence type="ECO:0000313" key="5">
    <source>
        <dbReference type="Proteomes" id="UP001629432"/>
    </source>
</evidence>
<gene>
    <name evidence="4" type="ORF">PQQ63_30085</name>
</gene>
<dbReference type="RefSeq" id="WP_408339598.1">
    <property type="nucleotide sequence ID" value="NZ_JAQQCF010000033.1"/>
</dbReference>
<proteinExistence type="predicted"/>
<dbReference type="Proteomes" id="UP001629432">
    <property type="component" value="Unassembled WGS sequence"/>
</dbReference>
<feature type="compositionally biased region" description="Basic residues" evidence="2">
    <location>
        <begin position="74"/>
        <end position="84"/>
    </location>
</feature>
<dbReference type="InterPro" id="IPR010982">
    <property type="entry name" value="Lambda_DNA-bd_dom_sf"/>
</dbReference>
<dbReference type="EMBL" id="JAQQCF010000033">
    <property type="protein sequence ID" value="MFM0640954.1"/>
    <property type="molecule type" value="Genomic_DNA"/>
</dbReference>
<keyword evidence="1" id="KW-0238">DNA-binding</keyword>
<evidence type="ECO:0000313" key="4">
    <source>
        <dbReference type="EMBL" id="MFM0640954.1"/>
    </source>
</evidence>
<dbReference type="Pfam" id="PF01381">
    <property type="entry name" value="HTH_3"/>
    <property type="match status" value="1"/>
</dbReference>
<dbReference type="SUPFAM" id="SSF47413">
    <property type="entry name" value="lambda repressor-like DNA-binding domains"/>
    <property type="match status" value="1"/>
</dbReference>
<protein>
    <submittedName>
        <fullName evidence="4">Helix-turn-helix transcriptional regulator</fullName>
    </submittedName>
</protein>
<feature type="region of interest" description="Disordered" evidence="2">
    <location>
        <begin position="72"/>
        <end position="107"/>
    </location>
</feature>
<accession>A0ABW9E217</accession>
<dbReference type="CDD" id="cd00093">
    <property type="entry name" value="HTH_XRE"/>
    <property type="match status" value="1"/>
</dbReference>
<evidence type="ECO:0000259" key="3">
    <source>
        <dbReference type="PROSITE" id="PS50943"/>
    </source>
</evidence>
<evidence type="ECO:0000256" key="1">
    <source>
        <dbReference type="ARBA" id="ARBA00023125"/>
    </source>
</evidence>
<dbReference type="InterPro" id="IPR050807">
    <property type="entry name" value="TransReg_Diox_bact_type"/>
</dbReference>